<protein>
    <submittedName>
        <fullName evidence="16">Surface glycoprotein</fullName>
    </submittedName>
</protein>
<organism evidence="16 17">
    <name type="scientific">Haloarcula rubra</name>
    <dbReference type="NCBI Taxonomy" id="2487747"/>
    <lineage>
        <taxon>Archaea</taxon>
        <taxon>Methanobacteriati</taxon>
        <taxon>Methanobacteriota</taxon>
        <taxon>Stenosarchaea group</taxon>
        <taxon>Halobacteria</taxon>
        <taxon>Halobacteriales</taxon>
        <taxon>Haloarculaceae</taxon>
        <taxon>Haloarcula</taxon>
    </lineage>
</organism>
<dbReference type="Proteomes" id="UP001430377">
    <property type="component" value="Unassembled WGS sequence"/>
</dbReference>
<feature type="compositionally biased region" description="Low complexity" evidence="13">
    <location>
        <begin position="854"/>
        <end position="892"/>
    </location>
</feature>
<evidence type="ECO:0000256" key="1">
    <source>
        <dbReference type="ARBA" id="ARBA00004236"/>
    </source>
</evidence>
<evidence type="ECO:0000313" key="17">
    <source>
        <dbReference type="Proteomes" id="UP001430377"/>
    </source>
</evidence>
<dbReference type="NCBIfam" id="NF045517">
    <property type="entry name" value="halo_surf_dom"/>
    <property type="match status" value="1"/>
</dbReference>
<dbReference type="InterPro" id="IPR002126">
    <property type="entry name" value="Cadherin-like_dom"/>
</dbReference>
<evidence type="ECO:0000256" key="6">
    <source>
        <dbReference type="ARBA" id="ARBA00022525"/>
    </source>
</evidence>
<evidence type="ECO:0000256" key="13">
    <source>
        <dbReference type="SAM" id="MobiDB-lite"/>
    </source>
</evidence>
<sequence length="920" mass="95480">MTDTNEKIRSLFLTALMVFSVFAMSTAFAGAAAADEPTVDQAVHYGAGNAAASVLTDVSEGDPVLEVQFDQDVQVTGSPATVTIGKTDGSEQDVDFGTEGQDYYLNGDQLVIATDTEVQRIENVSFSGVSDTSDPAVAIDSEEDFDAIYAPTTVDLADGDSSNEEFRGANVVIQGQPDTEFDIVSEPSEDHSVSRTRGTGGDFVYVLGTGNLELGDYNIQTSGDANYGDTNATLSVEDLGFSATAVESTFDEDEDVEVTVEASSIGRDVDAELIDANGNVDADTTATIDSDGEATISFSDVDPDNYTVEVTDVGTGITSTTDEFEVVSVGDAEASFGESVVSEERGDIARIPIELENTDEATATIGNRNDDGYQMTLDVEDGNGDGEVVVTFNTFLAASGSPSSVIDTVNDDDDVEIAGDGETATFNGPPAGNDILDASSYSMNVTAGAGSSALSNGVVDDSQDVATLDLQERSTENAQVWTAPDDTFSDISDAADDDDVAAVYELAANDNLTQSDTVAFDDTLVVQVEASGLEGAFESEGGDAEAYKSVSGTEDGIFQLTLEEANPGANSAGDDFNINDITTEDVAVIYDEANDTHFVAIDTDSVNSADGDLSAVKDGDEYVANFTVSEESDLSEDTVAVNDTFTFEEPDSTLNGDQDITVQAASGQEIPGTTNVAPGTEVTVKISSQSDASPFLKQPTAYVQADGSFTAVADFSENSPGTNFTASTAISDDEIDGTIGAAPSASVSISDQESNGETVVVDSATLSQGGFIAIHNGSATGDVIGASSYLEAGSHEDVEVTLDTTQSEDFTAVAMPHLDTDGDQTYDFPDNDGPYTANGSAVTDSAAVTIVSGEETTTEQTTTEQTTTEQPTTEETTEEATTMETTTEETTTGDSGPGFTAVLALVALVAAALLAVRRDN</sequence>
<accession>A0AAW4PUU6</accession>
<keyword evidence="8 14" id="KW-0812">Transmembrane</keyword>
<feature type="transmembrane region" description="Helical" evidence="14">
    <location>
        <begin position="898"/>
        <end position="916"/>
    </location>
</feature>
<keyword evidence="9" id="KW-0732">Signal</keyword>
<comment type="subcellular location">
    <subcellularLocation>
        <location evidence="1">Cell membrane</location>
    </subcellularLocation>
    <subcellularLocation>
        <location evidence="2">Secreted</location>
        <location evidence="2">Cell wall</location>
        <location evidence="2">S-layer</location>
    </subcellularLocation>
</comment>
<keyword evidence="7" id="KW-0701">S-layer</keyword>
<dbReference type="Pfam" id="PF25162">
    <property type="entry name" value="DUF7827"/>
    <property type="match status" value="1"/>
</dbReference>
<keyword evidence="11 14" id="KW-0472">Membrane</keyword>
<comment type="similarity">
    <text evidence="3">Belongs to the halobacterial S-layer protein family.</text>
</comment>
<feature type="region of interest" description="Disordered" evidence="13">
    <location>
        <begin position="853"/>
        <end position="896"/>
    </location>
</feature>
<evidence type="ECO:0000313" key="16">
    <source>
        <dbReference type="EMBL" id="MBX0324037.1"/>
    </source>
</evidence>
<evidence type="ECO:0000256" key="14">
    <source>
        <dbReference type="SAM" id="Phobius"/>
    </source>
</evidence>
<evidence type="ECO:0000256" key="4">
    <source>
        <dbReference type="ARBA" id="ARBA00022475"/>
    </source>
</evidence>
<dbReference type="EMBL" id="RKLR01000005">
    <property type="protein sequence ID" value="MBX0324037.1"/>
    <property type="molecule type" value="Genomic_DNA"/>
</dbReference>
<dbReference type="InterPro" id="IPR026452">
    <property type="entry name" value="Surf_glycop_sig_pep"/>
</dbReference>
<reference evidence="16 17" key="1">
    <citation type="submission" date="2021-06" db="EMBL/GenBank/DDBJ databases">
        <title>Halomicroarcula sp. a new haloarchaeum isolated from saline soil.</title>
        <authorList>
            <person name="Duran-Viseras A."/>
            <person name="Sanchez-Porro C."/>
            <person name="Ventosa A."/>
        </authorList>
    </citation>
    <scope>NUCLEOTIDE SEQUENCE [LARGE SCALE GENOMIC DNA]</scope>
    <source>
        <strain evidence="16 17">F13</strain>
    </source>
</reference>
<dbReference type="RefSeq" id="WP_220619228.1">
    <property type="nucleotide sequence ID" value="NZ_RKLR01000005.1"/>
</dbReference>
<dbReference type="GO" id="GO:0007156">
    <property type="term" value="P:homophilic cell adhesion via plasma membrane adhesion molecules"/>
    <property type="evidence" value="ECO:0007669"/>
    <property type="project" value="InterPro"/>
</dbReference>
<keyword evidence="4" id="KW-1003">Cell membrane</keyword>
<dbReference type="PROSITE" id="PS50268">
    <property type="entry name" value="CADHERIN_2"/>
    <property type="match status" value="1"/>
</dbReference>
<dbReference type="InterPro" id="IPR055706">
    <property type="entry name" value="Slg1/2_DUF7282"/>
</dbReference>
<dbReference type="Pfam" id="PF18204">
    <property type="entry name" value="PGF-CTERM"/>
    <property type="match status" value="1"/>
</dbReference>
<dbReference type="InterPro" id="IPR057149">
    <property type="entry name" value="DUF7827"/>
</dbReference>
<evidence type="ECO:0000256" key="5">
    <source>
        <dbReference type="ARBA" id="ARBA00022512"/>
    </source>
</evidence>
<evidence type="ECO:0000259" key="15">
    <source>
        <dbReference type="PROSITE" id="PS50268"/>
    </source>
</evidence>
<comment type="caution">
    <text evidence="16">The sequence shown here is derived from an EMBL/GenBank/DDBJ whole genome shotgun (WGS) entry which is preliminary data.</text>
</comment>
<evidence type="ECO:0000256" key="12">
    <source>
        <dbReference type="ARBA" id="ARBA00023180"/>
    </source>
</evidence>
<dbReference type="GO" id="GO:0005509">
    <property type="term" value="F:calcium ion binding"/>
    <property type="evidence" value="ECO:0007669"/>
    <property type="project" value="InterPro"/>
</dbReference>
<keyword evidence="17" id="KW-1185">Reference proteome</keyword>
<evidence type="ECO:0000256" key="11">
    <source>
        <dbReference type="ARBA" id="ARBA00023136"/>
    </source>
</evidence>
<evidence type="ECO:0000256" key="10">
    <source>
        <dbReference type="ARBA" id="ARBA00022989"/>
    </source>
</evidence>
<name>A0AAW4PUU6_9EURY</name>
<evidence type="ECO:0000256" key="7">
    <source>
        <dbReference type="ARBA" id="ARBA00022601"/>
    </source>
</evidence>
<keyword evidence="6" id="KW-0964">Secreted</keyword>
<evidence type="ECO:0000256" key="2">
    <source>
        <dbReference type="ARBA" id="ARBA00004237"/>
    </source>
</evidence>
<dbReference type="AlphaFoldDB" id="A0AAW4PUU6"/>
<keyword evidence="5" id="KW-0134">Cell wall</keyword>
<feature type="domain" description="Cadherin" evidence="15">
    <location>
        <begin position="600"/>
        <end position="696"/>
    </location>
</feature>
<gene>
    <name evidence="16" type="ORF">EGH21_13450</name>
</gene>
<keyword evidence="12" id="KW-0325">Glycoprotein</keyword>
<dbReference type="GO" id="GO:0005886">
    <property type="term" value="C:plasma membrane"/>
    <property type="evidence" value="ECO:0007669"/>
    <property type="project" value="UniProtKB-SubCell"/>
</dbReference>
<dbReference type="NCBIfam" id="TIGR04207">
    <property type="entry name" value="halo_sig_pep"/>
    <property type="match status" value="1"/>
</dbReference>
<evidence type="ECO:0000256" key="8">
    <source>
        <dbReference type="ARBA" id="ARBA00022692"/>
    </source>
</evidence>
<dbReference type="InterPro" id="IPR026371">
    <property type="entry name" value="PGF_CTERM"/>
</dbReference>
<dbReference type="GO" id="GO:0030115">
    <property type="term" value="C:S-layer"/>
    <property type="evidence" value="ECO:0007669"/>
    <property type="project" value="UniProtKB-SubCell"/>
</dbReference>
<evidence type="ECO:0000256" key="3">
    <source>
        <dbReference type="ARBA" id="ARBA00009327"/>
    </source>
</evidence>
<keyword evidence="10 14" id="KW-1133">Transmembrane helix</keyword>
<dbReference type="NCBIfam" id="TIGR04126">
    <property type="entry name" value="PGF_CTERM"/>
    <property type="match status" value="1"/>
</dbReference>
<proteinExistence type="inferred from homology"/>
<dbReference type="Pfam" id="PF23951">
    <property type="entry name" value="DUF7282"/>
    <property type="match status" value="1"/>
</dbReference>
<evidence type="ECO:0000256" key="9">
    <source>
        <dbReference type="ARBA" id="ARBA00022729"/>
    </source>
</evidence>